<protein>
    <submittedName>
        <fullName evidence="1">Agmatinase</fullName>
    </submittedName>
</protein>
<dbReference type="SUPFAM" id="SSF52768">
    <property type="entry name" value="Arginase/deacetylase"/>
    <property type="match status" value="1"/>
</dbReference>
<name>A0AAD6HZ36_PENCN</name>
<evidence type="ECO:0000313" key="2">
    <source>
        <dbReference type="Proteomes" id="UP001219568"/>
    </source>
</evidence>
<comment type="caution">
    <text evidence="1">The sequence shown here is derived from an EMBL/GenBank/DDBJ whole genome shotgun (WGS) entry which is preliminary data.</text>
</comment>
<dbReference type="InterPro" id="IPR023696">
    <property type="entry name" value="Ureohydrolase_dom_sf"/>
</dbReference>
<reference evidence="1" key="1">
    <citation type="journal article" date="2023" name="IMA Fungus">
        <title>Comparative genomic study of the Penicillium genus elucidates a diverse pangenome and 15 lateral gene transfer events.</title>
        <authorList>
            <person name="Petersen C."/>
            <person name="Sorensen T."/>
            <person name="Nielsen M.R."/>
            <person name="Sondergaard T.E."/>
            <person name="Sorensen J.L."/>
            <person name="Fitzpatrick D.A."/>
            <person name="Frisvad J.C."/>
            <person name="Nielsen K.L."/>
        </authorList>
    </citation>
    <scope>NUCLEOTIDE SEQUENCE</scope>
    <source>
        <strain evidence="1">IBT 15450</strain>
    </source>
</reference>
<gene>
    <name evidence="1" type="ORF">N7460_013558</name>
</gene>
<dbReference type="EMBL" id="JAQJZL010000016">
    <property type="protein sequence ID" value="KAJ6023163.1"/>
    <property type="molecule type" value="Genomic_DNA"/>
</dbReference>
<keyword evidence="2" id="KW-1185">Reference proteome</keyword>
<evidence type="ECO:0000313" key="1">
    <source>
        <dbReference type="EMBL" id="KAJ6023163.1"/>
    </source>
</evidence>
<proteinExistence type="predicted"/>
<reference evidence="1" key="2">
    <citation type="submission" date="2023-01" db="EMBL/GenBank/DDBJ databases">
        <authorList>
            <person name="Petersen C."/>
        </authorList>
    </citation>
    <scope>NUCLEOTIDE SEQUENCE</scope>
    <source>
        <strain evidence="1">IBT 15450</strain>
    </source>
</reference>
<dbReference type="AlphaFoldDB" id="A0AAD6HZ36"/>
<organism evidence="1 2">
    <name type="scientific">Penicillium canescens</name>
    <dbReference type="NCBI Taxonomy" id="5083"/>
    <lineage>
        <taxon>Eukaryota</taxon>
        <taxon>Fungi</taxon>
        <taxon>Dikarya</taxon>
        <taxon>Ascomycota</taxon>
        <taxon>Pezizomycotina</taxon>
        <taxon>Eurotiomycetes</taxon>
        <taxon>Eurotiomycetidae</taxon>
        <taxon>Eurotiales</taxon>
        <taxon>Aspergillaceae</taxon>
        <taxon>Penicillium</taxon>
    </lineage>
</organism>
<sequence>MPTSKTKETTDLDVDLPFSQPVTFAHLKWQRCLAASHKKPLDIALLGLLYDTSASYRPRPGFGSQAIRARSAREKKGRSYNTVYGVDPYEEGLENIDCGGTSINPFVPHMPSSRWSRDTDRCCITQLPMGTPEDTLAL</sequence>
<dbReference type="Proteomes" id="UP001219568">
    <property type="component" value="Unassembled WGS sequence"/>
</dbReference>
<dbReference type="Gene3D" id="3.40.800.10">
    <property type="entry name" value="Ureohydrolase domain"/>
    <property type="match status" value="1"/>
</dbReference>
<accession>A0AAD6HZ36</accession>